<feature type="domain" description="F-box" evidence="4">
    <location>
        <begin position="49"/>
        <end position="83"/>
    </location>
</feature>
<name>A0AA39SBV9_ACESA</name>
<dbReference type="Pfam" id="PF00815">
    <property type="entry name" value="Histidinol_dh"/>
    <property type="match status" value="1"/>
</dbReference>
<dbReference type="InterPro" id="IPR036047">
    <property type="entry name" value="F-box-like_dom_sf"/>
</dbReference>
<dbReference type="SUPFAM" id="SSF81383">
    <property type="entry name" value="F-box domain"/>
    <property type="match status" value="1"/>
</dbReference>
<dbReference type="PANTHER" id="PTHR44259:SF15">
    <property type="entry name" value="F-BOX PROTEIN KIB2-RELATED"/>
    <property type="match status" value="1"/>
</dbReference>
<dbReference type="Pfam" id="PF03478">
    <property type="entry name" value="Beta-prop_KIB1-4"/>
    <property type="match status" value="1"/>
</dbReference>
<dbReference type="Proteomes" id="UP001168877">
    <property type="component" value="Unassembled WGS sequence"/>
</dbReference>
<dbReference type="Gene3D" id="3.40.50.1980">
    <property type="entry name" value="Nitrogenase molybdenum iron protein domain"/>
    <property type="match status" value="1"/>
</dbReference>
<proteinExistence type="predicted"/>
<dbReference type="AlphaFoldDB" id="A0AA39SBV9"/>
<dbReference type="InterPro" id="IPR001810">
    <property type="entry name" value="F-box_dom"/>
</dbReference>
<dbReference type="Pfam" id="PF12937">
    <property type="entry name" value="F-box-like"/>
    <property type="match status" value="1"/>
</dbReference>
<sequence>MVHIPEKLMCLKSGSGSGSDSDLSVPLLFSRSQSQRLECVVVDDVPVPWSNLPRELLLIIFRKLEDPSDIYNCATVCGSWNSAMTSISPKFLLLSIVGLGKGKDIDASPHRNSCTLFNPDTNTTHQIALPNLKGKWFSSSSFGWLLTIRAKSPHQLSLLNPFTGHQISLPPAKDFYKHIHPYKRESAGLNKWIYRPQETRVITSTSPLNPNCLILAAHSVAHGGGNKLSFCRPGDKSWTNLDFNEDCCDTIYYHGEFYAVDYDAYFYRIHCRDIPATEKLPLHRIELLRKYHTNYLVELDGHLLLVVRYLYLGYGFPEPSQFDVYKLDWLAKAWVRVESIHHNSILLGRHSSISLPASRHGDLRANCIYYIDDCQRQCITRKPQHNSGLYNMATGTFEYIYEFAPIWTSPLNWLIPTFQVECKCKAEDNAVEEKSKSWFSKIWTPFFTHRRCMLCCCIYCLTKILCYSWILRMICYCFYWFLGSIYIKLSFLIDNADNVWSRIVFWELMDKLIGITCVDIASRGGSVFLGLWTPESVGDYASGTNHVLPTYGWVFGNLSCLCEGWFSWRCARSLEVATAFTGFWVQYTLSLAFSLTMLIMCGLGLYSGN</sequence>
<keyword evidence="6" id="KW-1185">Reference proteome</keyword>
<evidence type="ECO:0000256" key="1">
    <source>
        <dbReference type="ARBA" id="ARBA00023002"/>
    </source>
</evidence>
<dbReference type="EMBL" id="JAUESC010000380">
    <property type="protein sequence ID" value="KAK0591382.1"/>
    <property type="molecule type" value="Genomic_DNA"/>
</dbReference>
<evidence type="ECO:0008006" key="7">
    <source>
        <dbReference type="Google" id="ProtNLM"/>
    </source>
</evidence>
<evidence type="ECO:0000259" key="4">
    <source>
        <dbReference type="Pfam" id="PF12937"/>
    </source>
</evidence>
<dbReference type="CDD" id="cd09917">
    <property type="entry name" value="F-box_SF"/>
    <property type="match status" value="1"/>
</dbReference>
<dbReference type="PANTHER" id="PTHR44259">
    <property type="entry name" value="OS07G0183000 PROTEIN-RELATED"/>
    <property type="match status" value="1"/>
</dbReference>
<dbReference type="GO" id="GO:0051287">
    <property type="term" value="F:NAD binding"/>
    <property type="evidence" value="ECO:0007669"/>
    <property type="project" value="InterPro"/>
</dbReference>
<organism evidence="5 6">
    <name type="scientific">Acer saccharum</name>
    <name type="common">Sugar maple</name>
    <dbReference type="NCBI Taxonomy" id="4024"/>
    <lineage>
        <taxon>Eukaryota</taxon>
        <taxon>Viridiplantae</taxon>
        <taxon>Streptophyta</taxon>
        <taxon>Embryophyta</taxon>
        <taxon>Tracheophyta</taxon>
        <taxon>Spermatophyta</taxon>
        <taxon>Magnoliopsida</taxon>
        <taxon>eudicotyledons</taxon>
        <taxon>Gunneridae</taxon>
        <taxon>Pentapetalae</taxon>
        <taxon>rosids</taxon>
        <taxon>malvids</taxon>
        <taxon>Sapindales</taxon>
        <taxon>Sapindaceae</taxon>
        <taxon>Hippocastanoideae</taxon>
        <taxon>Acereae</taxon>
        <taxon>Acer</taxon>
    </lineage>
</organism>
<evidence type="ECO:0000256" key="2">
    <source>
        <dbReference type="SAM" id="Phobius"/>
    </source>
</evidence>
<keyword evidence="1" id="KW-0560">Oxidoreductase</keyword>
<keyword evidence="2" id="KW-0812">Transmembrane</keyword>
<comment type="caution">
    <text evidence="5">The sequence shown here is derived from an EMBL/GenBank/DDBJ whole genome shotgun (WGS) entry which is preliminary data.</text>
</comment>
<reference evidence="5" key="2">
    <citation type="submission" date="2023-06" db="EMBL/GenBank/DDBJ databases">
        <authorList>
            <person name="Swenson N.G."/>
            <person name="Wegrzyn J.L."/>
            <person name="Mcevoy S.L."/>
        </authorList>
    </citation>
    <scope>NUCLEOTIDE SEQUENCE</scope>
    <source>
        <strain evidence="5">NS2018</strain>
        <tissue evidence="5">Leaf</tissue>
    </source>
</reference>
<dbReference type="InterPro" id="IPR005174">
    <property type="entry name" value="KIB1-4_b-propeller"/>
</dbReference>
<dbReference type="InterPro" id="IPR012131">
    <property type="entry name" value="Hstdl_DH"/>
</dbReference>
<feature type="domain" description="KIB1-4 beta-propeller" evidence="3">
    <location>
        <begin position="116"/>
        <end position="391"/>
    </location>
</feature>
<accession>A0AA39SBV9</accession>
<evidence type="ECO:0000313" key="5">
    <source>
        <dbReference type="EMBL" id="KAK0591382.1"/>
    </source>
</evidence>
<gene>
    <name evidence="5" type="ORF">LWI29_000846</name>
</gene>
<protein>
    <recommendedName>
        <fullName evidence="7">F-box domain-containing protein</fullName>
    </recommendedName>
</protein>
<feature type="transmembrane region" description="Helical" evidence="2">
    <location>
        <begin position="512"/>
        <end position="532"/>
    </location>
</feature>
<keyword evidence="2" id="KW-0472">Membrane</keyword>
<dbReference type="InterPro" id="IPR050942">
    <property type="entry name" value="F-box_BR-signaling"/>
</dbReference>
<keyword evidence="2" id="KW-1133">Transmembrane helix</keyword>
<feature type="transmembrane region" description="Helical" evidence="2">
    <location>
        <begin position="469"/>
        <end position="491"/>
    </location>
</feature>
<dbReference type="GO" id="GO:0016616">
    <property type="term" value="F:oxidoreductase activity, acting on the CH-OH group of donors, NAD or NADP as acceptor"/>
    <property type="evidence" value="ECO:0007669"/>
    <property type="project" value="InterPro"/>
</dbReference>
<reference evidence="5" key="1">
    <citation type="journal article" date="2022" name="Plant J.">
        <title>Strategies of tolerance reflected in two North American maple genomes.</title>
        <authorList>
            <person name="McEvoy S.L."/>
            <person name="Sezen U.U."/>
            <person name="Trouern-Trend A."/>
            <person name="McMahon S.M."/>
            <person name="Schaberg P.G."/>
            <person name="Yang J."/>
            <person name="Wegrzyn J.L."/>
            <person name="Swenson N.G."/>
        </authorList>
    </citation>
    <scope>NUCLEOTIDE SEQUENCE</scope>
    <source>
        <strain evidence="5">NS2018</strain>
    </source>
</reference>
<dbReference type="Gene3D" id="1.20.1280.50">
    <property type="match status" value="1"/>
</dbReference>
<dbReference type="GO" id="GO:0046872">
    <property type="term" value="F:metal ion binding"/>
    <property type="evidence" value="ECO:0007669"/>
    <property type="project" value="InterPro"/>
</dbReference>
<evidence type="ECO:0000259" key="3">
    <source>
        <dbReference type="Pfam" id="PF03478"/>
    </source>
</evidence>
<feature type="transmembrane region" description="Helical" evidence="2">
    <location>
        <begin position="584"/>
        <end position="606"/>
    </location>
</feature>
<evidence type="ECO:0000313" key="6">
    <source>
        <dbReference type="Proteomes" id="UP001168877"/>
    </source>
</evidence>